<dbReference type="InterPro" id="IPR000873">
    <property type="entry name" value="AMP-dep_synth/lig_dom"/>
</dbReference>
<feature type="transmembrane region" description="Helical" evidence="4">
    <location>
        <begin position="1309"/>
        <end position="1334"/>
    </location>
</feature>
<keyword evidence="2" id="KW-0597">Phosphoprotein</keyword>
<protein>
    <recommendedName>
        <fullName evidence="5">Carrier domain-containing protein</fullName>
    </recommendedName>
</protein>
<feature type="transmembrane region" description="Helical" evidence="4">
    <location>
        <begin position="835"/>
        <end position="856"/>
    </location>
</feature>
<feature type="compositionally biased region" description="Basic and acidic residues" evidence="3">
    <location>
        <begin position="763"/>
        <end position="783"/>
    </location>
</feature>
<comment type="caution">
    <text evidence="6">The sequence shown here is derived from an EMBL/GenBank/DDBJ whole genome shotgun (WGS) entry which is preliminary data.</text>
</comment>
<sequence>MTVPLAFLDVATLPKGLSLGEHFSNLISKSPVHSLLDCLASGETPAIFSPDIHRPPLLHSDLRNFVANFALPSAARYGGRRALGRNDRIMVVLPSGPENALALLALSNYHSCAPVNASCTRQELMDDMRRLGAKAIITTPDIAKHLDTKLIQDELDCEVILLHARSTGPAGLFDLSIAGGHHSAITPPHPSEVHGLDDISLILHTSGTSGKKKVVRYSLRTLLVGTWCVVHSWNLLPNDINLNMMPLFHVGGIVRNLLAPVLSGGSAIMCAGFDPNAFWQYALELRATWYYAAPTVHHAILASKPDTMVPSKDLRIRLICNAAGGLLPSLASELKDTFDATVLPSYGMTECMPIATPLTNYKLDRPGCSGIACGPYLSIRLPNDLEREVGPGKTGAVCVRGLPTFDGYEISPDIQIPLDTSTFSSEGWFDSGDVGYMDEDGYLYITGRSKEIINKGGEVVSPFEVEEAIVTAAKDYVKTALAFSVDHDVLQETIGVVIVPDQSQPRVGLRQLHDMLKRGHLHPSKWPFAIVFMDDVPKNSAGKPLRIGLSKRLGIGQLTDDHSILSRHFEAVAPPITQSIHSPIPCSTVSVDPSVVDSAFRNIPKVVDFAVEHHSDGSLDAYISVEPTWSFSANEVKQLVTPRLPGYSIPNQIHIVNGPLLRDGSGSHDFRAMERQAAKSANIQMTKRQMLVRDIVAELLNIDPTHIHTGSDFFLLGGNSLLLGKLSHSVRRQSGINIGITELFSESTIHGIAALLEEREAANADTDTETKAHGDQEKVKDPNTRNSSTTAFGDDYDFEQDAEYAETKRSRSQDHPLCLIVQAIPFVFFYPLKTAWTWSMLIFMLSYLAPLINGTYWERMVALLTSILVARVTARIVCPLTSILFKWIVIGRYKPGTYQTWSTYYLRWWIVNQSIRISGRGIFALHPSLTTLYYRLLGAKIGKDVHIDEDTKLFECDLLDLRDGCRLQTSTIRGFAVERNGYFTLAPVTIGRKAFVNQYTHIAPGSLIDDGSVYGPHASSYDDPSPRSYAAYNGTLLAKPSLILQMLIAWPIILIVVFLSYVPWMAAIFVMVNQTHITRAGLNDLESVIYWFATPKRVLFHALSRIVRALLRPIIRVALGIMVKRLLGLNSETTSSRDSQLVLLRRYINSILLSQSELKDAFSIVGTHYEVVSMVYRAMGAKIGKRIYWPGSGIACMDPELLEIGDDVVFGSRSALVTTDRLGSGKIVIESGAMVADRVVLLPGTKLGRRAVMGSGSLGKRNAEYLPGSTWMGNDKGEAVCLVKGSKEAGSGDTSTPFGRAFYQKKANYFVFPYTMILAISVIMTAVSAAYWSISAVGAAQVLKDARIHRFHVFRPRWYLFGVIYGVISVCFIVILTVQGLFSIIWVIVAKWLIIGRRRPGRYDWDQSSYCQRWQLHLVVSRLMYKGYGYGGVLAPLAGSAYIVWYFRALGAVIGDNCAIWAGGRPGLMTEPDLVELGDEVNLDDCSVVAHINSRGNFALNRLKIGNQCAMRSGSRLLSGASMEDSSMLCEHTLLTSGDVADAGVAYYGWPAKRLEDAADSNAGATAQLVDVGISSVTVAFLDRYQEENTALYASNHLRSTS</sequence>
<dbReference type="EMBL" id="JAFIQS010000008">
    <property type="protein sequence ID" value="KAG5166286.1"/>
    <property type="molecule type" value="Genomic_DNA"/>
</dbReference>
<organism evidence="6">
    <name type="scientific">Psilocybe cubensis</name>
    <name type="common">Psychedelic mushroom</name>
    <name type="synonym">Stropharia cubensis</name>
    <dbReference type="NCBI Taxonomy" id="181762"/>
    <lineage>
        <taxon>Eukaryota</taxon>
        <taxon>Fungi</taxon>
        <taxon>Dikarya</taxon>
        <taxon>Basidiomycota</taxon>
        <taxon>Agaricomycotina</taxon>
        <taxon>Agaricomycetes</taxon>
        <taxon>Agaricomycetidae</taxon>
        <taxon>Agaricales</taxon>
        <taxon>Agaricineae</taxon>
        <taxon>Strophariaceae</taxon>
        <taxon>Psilocybe</taxon>
    </lineage>
</organism>
<dbReference type="InterPro" id="IPR009081">
    <property type="entry name" value="PP-bd_ACP"/>
</dbReference>
<feature type="transmembrane region" description="Helical" evidence="4">
    <location>
        <begin position="1427"/>
        <end position="1447"/>
    </location>
</feature>
<dbReference type="SUPFAM" id="SSF56801">
    <property type="entry name" value="Acetyl-CoA synthetase-like"/>
    <property type="match status" value="2"/>
</dbReference>
<dbReference type="Gene3D" id="3.30.300.30">
    <property type="match status" value="1"/>
</dbReference>
<dbReference type="InterPro" id="IPR020806">
    <property type="entry name" value="PKS_PP-bd"/>
</dbReference>
<dbReference type="Gene3D" id="3.40.50.12780">
    <property type="entry name" value="N-terminal domain of ligase-like"/>
    <property type="match status" value="1"/>
</dbReference>
<dbReference type="PANTHER" id="PTHR43201:SF10">
    <property type="entry name" value="CARRIER DOMAIN-CONTAINING PROTEIN"/>
    <property type="match status" value="1"/>
</dbReference>
<proteinExistence type="predicted"/>
<dbReference type="Pfam" id="PF00550">
    <property type="entry name" value="PP-binding"/>
    <property type="match status" value="1"/>
</dbReference>
<evidence type="ECO:0000259" key="5">
    <source>
        <dbReference type="PROSITE" id="PS50075"/>
    </source>
</evidence>
<evidence type="ECO:0000256" key="3">
    <source>
        <dbReference type="SAM" id="MobiDB-lite"/>
    </source>
</evidence>
<gene>
    <name evidence="6" type="ORF">JR316_008369</name>
</gene>
<dbReference type="SUPFAM" id="SSF51161">
    <property type="entry name" value="Trimeric LpxA-like enzymes"/>
    <property type="match status" value="3"/>
</dbReference>
<dbReference type="GO" id="GO:0031177">
    <property type="term" value="F:phosphopantetheine binding"/>
    <property type="evidence" value="ECO:0007669"/>
    <property type="project" value="InterPro"/>
</dbReference>
<dbReference type="SUPFAM" id="SSF47336">
    <property type="entry name" value="ACP-like"/>
    <property type="match status" value="1"/>
</dbReference>
<dbReference type="Pfam" id="PF00501">
    <property type="entry name" value="AMP-binding"/>
    <property type="match status" value="1"/>
</dbReference>
<dbReference type="PANTHER" id="PTHR43201">
    <property type="entry name" value="ACYL-COA SYNTHETASE"/>
    <property type="match status" value="1"/>
</dbReference>
<dbReference type="InterPro" id="IPR011004">
    <property type="entry name" value="Trimer_LpxA-like_sf"/>
</dbReference>
<dbReference type="InterPro" id="IPR036736">
    <property type="entry name" value="ACP-like_sf"/>
</dbReference>
<evidence type="ECO:0000256" key="1">
    <source>
        <dbReference type="ARBA" id="ARBA00022450"/>
    </source>
</evidence>
<dbReference type="InterPro" id="IPR042099">
    <property type="entry name" value="ANL_N_sf"/>
</dbReference>
<dbReference type="Gene3D" id="1.10.1200.10">
    <property type="entry name" value="ACP-like"/>
    <property type="match status" value="1"/>
</dbReference>
<feature type="region of interest" description="Disordered" evidence="3">
    <location>
        <begin position="763"/>
        <end position="794"/>
    </location>
</feature>
<feature type="domain" description="Carrier" evidence="5">
    <location>
        <begin position="686"/>
        <end position="760"/>
    </location>
</feature>
<dbReference type="SMART" id="SM00823">
    <property type="entry name" value="PKS_PP"/>
    <property type="match status" value="1"/>
</dbReference>
<feature type="transmembrane region" description="Helical" evidence="4">
    <location>
        <begin position="1358"/>
        <end position="1389"/>
    </location>
</feature>
<keyword evidence="4" id="KW-1133">Transmembrane helix</keyword>
<evidence type="ECO:0000256" key="4">
    <source>
        <dbReference type="SAM" id="Phobius"/>
    </source>
</evidence>
<keyword evidence="4" id="KW-0812">Transmembrane</keyword>
<evidence type="ECO:0000313" key="6">
    <source>
        <dbReference type="EMBL" id="KAG5166286.1"/>
    </source>
</evidence>
<dbReference type="PROSITE" id="PS50075">
    <property type="entry name" value="CARRIER"/>
    <property type="match status" value="1"/>
</dbReference>
<keyword evidence="4" id="KW-0472">Membrane</keyword>
<dbReference type="GO" id="GO:0031956">
    <property type="term" value="F:medium-chain fatty acid-CoA ligase activity"/>
    <property type="evidence" value="ECO:0007669"/>
    <property type="project" value="TreeGrafter"/>
</dbReference>
<feature type="transmembrane region" description="Helical" evidence="4">
    <location>
        <begin position="868"/>
        <end position="890"/>
    </location>
</feature>
<evidence type="ECO:0000256" key="2">
    <source>
        <dbReference type="ARBA" id="ARBA00022553"/>
    </source>
</evidence>
<keyword evidence="1" id="KW-0596">Phosphopantetheine</keyword>
<name>A0A8H7XRQ9_PSICU</name>
<reference evidence="6" key="1">
    <citation type="submission" date="2021-02" db="EMBL/GenBank/DDBJ databases">
        <title>Psilocybe cubensis genome.</title>
        <authorList>
            <person name="Mckernan K.J."/>
            <person name="Crawford S."/>
            <person name="Trippe A."/>
            <person name="Kane L.T."/>
            <person name="Mclaughlin S."/>
        </authorList>
    </citation>
    <scope>NUCLEOTIDE SEQUENCE [LARGE SCALE GENOMIC DNA]</scope>
    <source>
        <strain evidence="6">MGC-MH-2018</strain>
    </source>
</reference>
<dbReference type="Gene3D" id="2.160.10.10">
    <property type="entry name" value="Hexapeptide repeat proteins"/>
    <property type="match status" value="2"/>
</dbReference>
<dbReference type="InterPro" id="IPR045851">
    <property type="entry name" value="AMP-bd_C_sf"/>
</dbReference>
<accession>A0A8H7XRQ9</accession>
<dbReference type="GO" id="GO:0006631">
    <property type="term" value="P:fatty acid metabolic process"/>
    <property type="evidence" value="ECO:0007669"/>
    <property type="project" value="TreeGrafter"/>
</dbReference>
<feature type="transmembrane region" description="Helical" evidence="4">
    <location>
        <begin position="1048"/>
        <end position="1072"/>
    </location>
</feature>